<dbReference type="Proteomes" id="UP000244924">
    <property type="component" value="Unassembled WGS sequence"/>
</dbReference>
<evidence type="ECO:0000313" key="4">
    <source>
        <dbReference type="EMBL" id="SPH17432.1"/>
    </source>
</evidence>
<accession>A0A2R8B4B7</accession>
<dbReference type="InterPro" id="IPR010992">
    <property type="entry name" value="IHF-like_DNA-bd_dom_sf"/>
</dbReference>
<dbReference type="SUPFAM" id="SSF47729">
    <property type="entry name" value="IHF-like DNA-binding proteins"/>
    <property type="match status" value="1"/>
</dbReference>
<feature type="region of interest" description="Disordered" evidence="3">
    <location>
        <begin position="1"/>
        <end position="96"/>
    </location>
</feature>
<organism evidence="4 5">
    <name type="scientific">Albidovulum aquaemixtae</name>
    <dbReference type="NCBI Taxonomy" id="1542388"/>
    <lineage>
        <taxon>Bacteria</taxon>
        <taxon>Pseudomonadati</taxon>
        <taxon>Pseudomonadota</taxon>
        <taxon>Alphaproteobacteria</taxon>
        <taxon>Rhodobacterales</taxon>
        <taxon>Paracoccaceae</taxon>
        <taxon>Albidovulum</taxon>
    </lineage>
</organism>
<evidence type="ECO:0000256" key="3">
    <source>
        <dbReference type="SAM" id="MobiDB-lite"/>
    </source>
</evidence>
<name>A0A2R8B4B7_9RHOB</name>
<dbReference type="GO" id="GO:0030527">
    <property type="term" value="F:structural constituent of chromatin"/>
    <property type="evidence" value="ECO:0007669"/>
    <property type="project" value="InterPro"/>
</dbReference>
<reference evidence="4 5" key="1">
    <citation type="submission" date="2018-03" db="EMBL/GenBank/DDBJ databases">
        <authorList>
            <person name="Keele B.F."/>
        </authorList>
    </citation>
    <scope>NUCLEOTIDE SEQUENCE [LARGE SCALE GENOMIC DNA]</scope>
    <source>
        <strain evidence="4 5">CECT 8626</strain>
    </source>
</reference>
<evidence type="ECO:0008006" key="6">
    <source>
        <dbReference type="Google" id="ProtNLM"/>
    </source>
</evidence>
<evidence type="ECO:0000256" key="2">
    <source>
        <dbReference type="ARBA" id="ARBA00023125"/>
    </source>
</evidence>
<evidence type="ECO:0000256" key="1">
    <source>
        <dbReference type="ARBA" id="ARBA00010529"/>
    </source>
</evidence>
<comment type="similarity">
    <text evidence="1">Belongs to the bacterial histone-like protein family.</text>
</comment>
<dbReference type="EMBL" id="OMOQ01000001">
    <property type="protein sequence ID" value="SPH17432.1"/>
    <property type="molecule type" value="Genomic_DNA"/>
</dbReference>
<dbReference type="RefSeq" id="WP_219929162.1">
    <property type="nucleotide sequence ID" value="NZ_OMOQ01000001.1"/>
</dbReference>
<proteinExistence type="inferred from homology"/>
<dbReference type="Gene3D" id="4.10.520.10">
    <property type="entry name" value="IHF-like DNA-binding proteins"/>
    <property type="match status" value="1"/>
</dbReference>
<evidence type="ECO:0000313" key="5">
    <source>
        <dbReference type="Proteomes" id="UP000244924"/>
    </source>
</evidence>
<protein>
    <recommendedName>
        <fullName evidence="6">DNA-binding protein</fullName>
    </recommendedName>
</protein>
<feature type="compositionally biased region" description="Low complexity" evidence="3">
    <location>
        <begin position="18"/>
        <end position="96"/>
    </location>
</feature>
<keyword evidence="2" id="KW-0238">DNA-binding</keyword>
<dbReference type="GO" id="GO:0003677">
    <property type="term" value="F:DNA binding"/>
    <property type="evidence" value="ECO:0007669"/>
    <property type="project" value="UniProtKB-KW"/>
</dbReference>
<sequence>MAPRNTTARRGATGNAKTATSSPPRRSAAKPRAAAKTGSAAKTASAAKAPTKAATAKASLTRASTTRSSANKASAKSAPSDAAKAPDAPSTPASLDRAVATAVATVAVLRKKELVERVAASTGAKKRDVKPIIEATLKILGNALASGEQLALPPLGKAKVNRQKDLPSGEMLMVKLRRPGPEQGGGTG</sequence>
<gene>
    <name evidence="4" type="ORF">DEA8626_00950</name>
</gene>
<dbReference type="InterPro" id="IPR000119">
    <property type="entry name" value="Hist_DNA-bd"/>
</dbReference>
<dbReference type="Pfam" id="PF00216">
    <property type="entry name" value="Bac_DNA_binding"/>
    <property type="match status" value="1"/>
</dbReference>
<dbReference type="AlphaFoldDB" id="A0A2R8B4B7"/>
<keyword evidence="5" id="KW-1185">Reference proteome</keyword>